<gene>
    <name evidence="2" type="ORF">HMPREF1541_03949</name>
</gene>
<keyword evidence="3" id="KW-1185">Reference proteome</keyword>
<dbReference type="Pfam" id="PF09347">
    <property type="entry name" value="DUF1989"/>
    <property type="match status" value="1"/>
</dbReference>
<protein>
    <recommendedName>
        <fullName evidence="1">DUF1989 domain-containing protein</fullName>
    </recommendedName>
</protein>
<feature type="domain" description="DUF1989" evidence="1">
    <location>
        <begin position="15"/>
        <end position="230"/>
    </location>
</feature>
<dbReference type="Proteomes" id="UP000030752">
    <property type="component" value="Unassembled WGS sequence"/>
</dbReference>
<dbReference type="OrthoDB" id="504708at2759"/>
<dbReference type="InParanoid" id="W2S090"/>
<proteinExistence type="predicted"/>
<dbReference type="RefSeq" id="XP_008716519.1">
    <property type="nucleotide sequence ID" value="XM_008718297.1"/>
</dbReference>
<reference evidence="2 3" key="1">
    <citation type="submission" date="2013-03" db="EMBL/GenBank/DDBJ databases">
        <title>The Genome Sequence of Phialophora europaea CBS 101466.</title>
        <authorList>
            <consortium name="The Broad Institute Genomics Platform"/>
            <person name="Cuomo C."/>
            <person name="de Hoog S."/>
            <person name="Gorbushina A."/>
            <person name="Walker B."/>
            <person name="Young S.K."/>
            <person name="Zeng Q."/>
            <person name="Gargeya S."/>
            <person name="Fitzgerald M."/>
            <person name="Haas B."/>
            <person name="Abouelleil A."/>
            <person name="Allen A.W."/>
            <person name="Alvarado L."/>
            <person name="Arachchi H.M."/>
            <person name="Berlin A.M."/>
            <person name="Chapman S.B."/>
            <person name="Gainer-Dewar J."/>
            <person name="Goldberg J."/>
            <person name="Griggs A."/>
            <person name="Gujja S."/>
            <person name="Hansen M."/>
            <person name="Howarth C."/>
            <person name="Imamovic A."/>
            <person name="Ireland A."/>
            <person name="Larimer J."/>
            <person name="McCowan C."/>
            <person name="Murphy C."/>
            <person name="Pearson M."/>
            <person name="Poon T.W."/>
            <person name="Priest M."/>
            <person name="Roberts A."/>
            <person name="Saif S."/>
            <person name="Shea T."/>
            <person name="Sisk P."/>
            <person name="Sykes S."/>
            <person name="Wortman J."/>
            <person name="Nusbaum C."/>
            <person name="Birren B."/>
        </authorList>
    </citation>
    <scope>NUCLEOTIDE SEQUENCE [LARGE SCALE GENOMIC DNA]</scope>
    <source>
        <strain evidence="2 3">CBS 101466</strain>
    </source>
</reference>
<sequence>MPLQSPFSPGEKHPIPARLGVAVPLSQGQSLRIVNTHGTQVVDFWCFAVEPSAAASVSGPLPASTLSLNHYLSMPHTRASTHHLTPRVHDTLTSNHRAPILTLQSDTSPGVHDTLIAACDIFRYRELAHQPIEQAPQYYHNNCADNCRNALLALSAQLGMTLAPALSRDEDWTPPAPLNLWMNIPVHPKEEGKAAMPSGSGPSCGAEVSFDRPVSKAGDEVVFRAETDVVCVMSACPQDLLEINCREPRECAFMVVG</sequence>
<evidence type="ECO:0000313" key="2">
    <source>
        <dbReference type="EMBL" id="ETN42010.1"/>
    </source>
</evidence>
<dbReference type="EMBL" id="KB822719">
    <property type="protein sequence ID" value="ETN42010.1"/>
    <property type="molecule type" value="Genomic_DNA"/>
</dbReference>
<evidence type="ECO:0000313" key="3">
    <source>
        <dbReference type="Proteomes" id="UP000030752"/>
    </source>
</evidence>
<dbReference type="VEuPathDB" id="FungiDB:HMPREF1541_03949"/>
<dbReference type="STRING" id="1220924.W2S090"/>
<dbReference type="PANTHER" id="PTHR31527">
    <property type="entry name" value="RE64534P"/>
    <property type="match status" value="1"/>
</dbReference>
<evidence type="ECO:0000259" key="1">
    <source>
        <dbReference type="Pfam" id="PF09347"/>
    </source>
</evidence>
<organism evidence="2 3">
    <name type="scientific">Cyphellophora europaea (strain CBS 101466)</name>
    <name type="common">Phialophora europaea</name>
    <dbReference type="NCBI Taxonomy" id="1220924"/>
    <lineage>
        <taxon>Eukaryota</taxon>
        <taxon>Fungi</taxon>
        <taxon>Dikarya</taxon>
        <taxon>Ascomycota</taxon>
        <taxon>Pezizomycotina</taxon>
        <taxon>Eurotiomycetes</taxon>
        <taxon>Chaetothyriomycetidae</taxon>
        <taxon>Chaetothyriales</taxon>
        <taxon>Cyphellophoraceae</taxon>
        <taxon>Cyphellophora</taxon>
    </lineage>
</organism>
<accession>W2S090</accession>
<dbReference type="InterPro" id="IPR018959">
    <property type="entry name" value="DUF1989"/>
</dbReference>
<dbReference type="AlphaFoldDB" id="W2S090"/>
<dbReference type="PANTHER" id="PTHR31527:SF0">
    <property type="entry name" value="RE64534P"/>
    <property type="match status" value="1"/>
</dbReference>
<dbReference type="GeneID" id="19971288"/>
<dbReference type="eggNOG" id="ENOG502S1RH">
    <property type="taxonomic scope" value="Eukaryota"/>
</dbReference>
<name>W2S090_CYPE1</name>
<dbReference type="HOGENOM" id="CLU_079904_1_1_1"/>